<dbReference type="RefSeq" id="WP_256120223.1">
    <property type="nucleotide sequence ID" value="NZ_WHSB02000013.1"/>
</dbReference>
<evidence type="ECO:0000313" key="2">
    <source>
        <dbReference type="Proteomes" id="UP000996601"/>
    </source>
</evidence>
<protein>
    <submittedName>
        <fullName evidence="1">Uncharacterized protein</fullName>
    </submittedName>
</protein>
<comment type="caution">
    <text evidence="1">The sequence shown here is derived from an EMBL/GenBank/DDBJ whole genome shotgun (WGS) entry which is preliminary data.</text>
</comment>
<accession>A0ABT1REN6</accession>
<dbReference type="Proteomes" id="UP000996601">
    <property type="component" value="Unassembled WGS sequence"/>
</dbReference>
<proteinExistence type="predicted"/>
<gene>
    <name evidence="1" type="ORF">GB927_026475</name>
</gene>
<sequence>MENAISVKKHLSHDGAAVRDLRRLVNTPGPTRHIVNITSVDACAIEQDGPELEQVRLLCAEH</sequence>
<evidence type="ECO:0000313" key="1">
    <source>
        <dbReference type="EMBL" id="MCQ4633612.1"/>
    </source>
</evidence>
<reference evidence="1" key="1">
    <citation type="submission" date="2021-07" db="EMBL/GenBank/DDBJ databases">
        <title>Shinella sp. nov., a novel member of the genus Shinella from water.</title>
        <authorList>
            <person name="Deng Y."/>
        </authorList>
    </citation>
    <scope>NUCLEOTIDE SEQUENCE</scope>
    <source>
        <strain evidence="1">CPCC 100929</strain>
    </source>
</reference>
<keyword evidence="2" id="KW-1185">Reference proteome</keyword>
<organism evidence="1 2">
    <name type="scientific">Shinella lacus</name>
    <dbReference type="NCBI Taxonomy" id="2654216"/>
    <lineage>
        <taxon>Bacteria</taxon>
        <taxon>Pseudomonadati</taxon>
        <taxon>Pseudomonadota</taxon>
        <taxon>Alphaproteobacteria</taxon>
        <taxon>Hyphomicrobiales</taxon>
        <taxon>Rhizobiaceae</taxon>
        <taxon>Shinella</taxon>
    </lineage>
</organism>
<dbReference type="EMBL" id="WHSB02000013">
    <property type="protein sequence ID" value="MCQ4633612.1"/>
    <property type="molecule type" value="Genomic_DNA"/>
</dbReference>
<name>A0ABT1REN6_9HYPH</name>